<dbReference type="SUPFAM" id="SSF52091">
    <property type="entry name" value="SpoIIaa-like"/>
    <property type="match status" value="1"/>
</dbReference>
<accession>N6WUH0</accession>
<sequence length="127" mass="14140">MLNVKLDRDEGIAVLEPEGALTEEDFAYAVGVIDPHIQEIGPLEGIMIHVGSFPGWASFASLIHHLKFVREHHRKVRRVALVTDSPIVNAAETIGSHLVEAEVRTFPFDQKERARQWILGHETAEAG</sequence>
<dbReference type="EMBL" id="APLQ01000011">
    <property type="protein sequence ID" value="ENO15181.1"/>
    <property type="molecule type" value="Genomic_DNA"/>
</dbReference>
<dbReference type="Pfam" id="PF11964">
    <property type="entry name" value="SpoIIAA-like"/>
    <property type="match status" value="1"/>
</dbReference>
<organism evidence="1 2">
    <name type="scientific">Marinobacter nanhaiticus D15-8W</name>
    <dbReference type="NCBI Taxonomy" id="626887"/>
    <lineage>
        <taxon>Bacteria</taxon>
        <taxon>Pseudomonadati</taxon>
        <taxon>Pseudomonadota</taxon>
        <taxon>Gammaproteobacteria</taxon>
        <taxon>Pseudomonadales</taxon>
        <taxon>Marinobacteraceae</taxon>
        <taxon>Marinobacter</taxon>
    </lineage>
</organism>
<dbReference type="RefSeq" id="WP_004579477.1">
    <property type="nucleotide sequence ID" value="NZ_AP028878.1"/>
</dbReference>
<keyword evidence="2" id="KW-1185">Reference proteome</keyword>
<dbReference type="AlphaFoldDB" id="N6WUH0"/>
<gene>
    <name evidence="1" type="ORF">J057_07521</name>
</gene>
<dbReference type="OrthoDB" id="9811577at2"/>
<comment type="caution">
    <text evidence="1">The sequence shown here is derived from an EMBL/GenBank/DDBJ whole genome shotgun (WGS) entry which is preliminary data.</text>
</comment>
<evidence type="ECO:0000313" key="1">
    <source>
        <dbReference type="EMBL" id="ENO15181.1"/>
    </source>
</evidence>
<dbReference type="HOGENOM" id="CLU_137390_3_0_6"/>
<evidence type="ECO:0000313" key="2">
    <source>
        <dbReference type="Proteomes" id="UP000013165"/>
    </source>
</evidence>
<dbReference type="STRING" id="626887.J057_07521"/>
<dbReference type="Proteomes" id="UP000013165">
    <property type="component" value="Unassembled WGS sequence"/>
</dbReference>
<dbReference type="InterPro" id="IPR036513">
    <property type="entry name" value="STAS_dom_sf"/>
</dbReference>
<dbReference type="InterPro" id="IPR021866">
    <property type="entry name" value="SpoIIAA-like"/>
</dbReference>
<protein>
    <submittedName>
        <fullName evidence="1">STAS/SEC14 domain-containing protein</fullName>
    </submittedName>
</protein>
<dbReference type="PATRIC" id="fig|626887.3.peg.1495"/>
<proteinExistence type="predicted"/>
<name>N6WUH0_9GAMM</name>
<dbReference type="InterPro" id="IPR038396">
    <property type="entry name" value="SpoIIAA-like_sf"/>
</dbReference>
<reference evidence="1 2" key="1">
    <citation type="journal article" date="2013" name="Genome Announc.">
        <title>Genome Sequence of the Polycyclic Aromatic Hydrocarbon-Degrading Bacterium Strain Marinobacter nanhaiticus D15-8WT.</title>
        <authorList>
            <person name="Cui Z."/>
            <person name="Gao W."/>
            <person name="Li Q."/>
            <person name="Xu G."/>
            <person name="Zheng L."/>
        </authorList>
    </citation>
    <scope>NUCLEOTIDE SEQUENCE [LARGE SCALE GENOMIC DNA]</scope>
    <source>
        <strain evidence="1 2">D15-8W</strain>
    </source>
</reference>
<dbReference type="eggNOG" id="ENOG50334AZ">
    <property type="taxonomic scope" value="Bacteria"/>
</dbReference>
<dbReference type="Gene3D" id="3.40.50.10600">
    <property type="entry name" value="SpoIIaa-like domains"/>
    <property type="match status" value="1"/>
</dbReference>